<comment type="caution">
    <text evidence="2">The sequence shown here is derived from an EMBL/GenBank/DDBJ whole genome shotgun (WGS) entry which is preliminary data.</text>
</comment>
<organism evidence="2 3">
    <name type="scientific">Gigaspora margarita</name>
    <dbReference type="NCBI Taxonomy" id="4874"/>
    <lineage>
        <taxon>Eukaryota</taxon>
        <taxon>Fungi</taxon>
        <taxon>Fungi incertae sedis</taxon>
        <taxon>Mucoromycota</taxon>
        <taxon>Glomeromycotina</taxon>
        <taxon>Glomeromycetes</taxon>
        <taxon>Diversisporales</taxon>
        <taxon>Gigasporaceae</taxon>
        <taxon>Gigaspora</taxon>
    </lineage>
</organism>
<evidence type="ECO:0000256" key="1">
    <source>
        <dbReference type="SAM" id="Coils"/>
    </source>
</evidence>
<feature type="coiled-coil region" evidence="1">
    <location>
        <begin position="60"/>
        <end position="117"/>
    </location>
</feature>
<reference evidence="2 3" key="1">
    <citation type="submission" date="2021-06" db="EMBL/GenBank/DDBJ databases">
        <authorList>
            <person name="Kallberg Y."/>
            <person name="Tangrot J."/>
            <person name="Rosling A."/>
        </authorList>
    </citation>
    <scope>NUCLEOTIDE SEQUENCE [LARGE SCALE GENOMIC DNA]</scope>
    <source>
        <strain evidence="2 3">120-4 pot B 10/14</strain>
    </source>
</reference>
<proteinExistence type="predicted"/>
<evidence type="ECO:0000313" key="3">
    <source>
        <dbReference type="Proteomes" id="UP000789901"/>
    </source>
</evidence>
<sequence>MNISTSASDIFNQISNLCYICQEPIKKPVTVLQCDHILYFNCAIRFFAISKNIICLVRNCQDQIKNIEAVEENINNLVKALKPGNTPKRFLLLYKNIDQAEKLLARLEKNVIHAKKEVILSYYQLRKAGAEKLKELLKKPTPLCSAQNKIVADIKKLLPNNTSINVIKKRIATARKIYDIFSTIGEDKIQRIRNFSVSSIGAFKKDEIEFIKTGDNKSKFRIERKSLNI</sequence>
<dbReference type="Proteomes" id="UP000789901">
    <property type="component" value="Unassembled WGS sequence"/>
</dbReference>
<dbReference type="Gene3D" id="3.30.40.10">
    <property type="entry name" value="Zinc/RING finger domain, C3HC4 (zinc finger)"/>
    <property type="match status" value="1"/>
</dbReference>
<keyword evidence="1" id="KW-0175">Coiled coil</keyword>
<keyword evidence="3" id="KW-1185">Reference proteome</keyword>
<name>A0ABN7VHG8_GIGMA</name>
<dbReference type="InterPro" id="IPR013083">
    <property type="entry name" value="Znf_RING/FYVE/PHD"/>
</dbReference>
<accession>A0ABN7VHG8</accession>
<evidence type="ECO:0000313" key="2">
    <source>
        <dbReference type="EMBL" id="CAG8773492.1"/>
    </source>
</evidence>
<dbReference type="EMBL" id="CAJVQB010015266">
    <property type="protein sequence ID" value="CAG8773492.1"/>
    <property type="molecule type" value="Genomic_DNA"/>
</dbReference>
<protein>
    <submittedName>
        <fullName evidence="2">10280_t:CDS:1</fullName>
    </submittedName>
</protein>
<dbReference type="SUPFAM" id="SSF57850">
    <property type="entry name" value="RING/U-box"/>
    <property type="match status" value="1"/>
</dbReference>
<gene>
    <name evidence="2" type="ORF">GMARGA_LOCUS18803</name>
</gene>